<dbReference type="NCBIfam" id="TIGR03169">
    <property type="entry name" value="Nterm_to_SelD"/>
    <property type="match status" value="1"/>
</dbReference>
<dbReference type="EMBL" id="VFSV01000002">
    <property type="protein sequence ID" value="TRD23331.1"/>
    <property type="molecule type" value="Genomic_DNA"/>
</dbReference>
<evidence type="ECO:0000256" key="8">
    <source>
        <dbReference type="ARBA" id="ARBA00023002"/>
    </source>
</evidence>
<evidence type="ECO:0000256" key="1">
    <source>
        <dbReference type="ARBA" id="ARBA00001974"/>
    </source>
</evidence>
<evidence type="ECO:0000259" key="10">
    <source>
        <dbReference type="Pfam" id="PF00586"/>
    </source>
</evidence>
<evidence type="ECO:0000313" key="13">
    <source>
        <dbReference type="EMBL" id="TRD23331.1"/>
    </source>
</evidence>
<dbReference type="Gene3D" id="3.90.650.10">
    <property type="entry name" value="PurM-like C-terminal domain"/>
    <property type="match status" value="1"/>
</dbReference>
<dbReference type="GO" id="GO:0005524">
    <property type="term" value="F:ATP binding"/>
    <property type="evidence" value="ECO:0007669"/>
    <property type="project" value="UniProtKB-KW"/>
</dbReference>
<evidence type="ECO:0000256" key="3">
    <source>
        <dbReference type="ARBA" id="ARBA00022679"/>
    </source>
</evidence>
<evidence type="ECO:0000256" key="5">
    <source>
        <dbReference type="ARBA" id="ARBA00022777"/>
    </source>
</evidence>
<dbReference type="InterPro" id="IPR036188">
    <property type="entry name" value="FAD/NAD-bd_sf"/>
</dbReference>
<reference evidence="13 14" key="1">
    <citation type="submission" date="2019-06" db="EMBL/GenBank/DDBJ databases">
        <title>Paenimaribius caenipelagi gen. nov., sp. nov., isolated from a tidal flat.</title>
        <authorList>
            <person name="Yoon J.-H."/>
        </authorList>
    </citation>
    <scope>NUCLEOTIDE SEQUENCE [LARGE SCALE GENOMIC DNA]</scope>
    <source>
        <strain evidence="13 14">JBTF-M29</strain>
    </source>
</reference>
<dbReference type="InterPro" id="IPR023753">
    <property type="entry name" value="FAD/NAD-binding_dom"/>
</dbReference>
<keyword evidence="8" id="KW-0560">Oxidoreductase</keyword>
<keyword evidence="5 13" id="KW-0418">Kinase</keyword>
<feature type="domain" description="FAD/NAD(P)-binding" evidence="12">
    <location>
        <begin position="10"/>
        <end position="301"/>
    </location>
</feature>
<keyword evidence="2" id="KW-0285">Flavoprotein</keyword>
<dbReference type="Proteomes" id="UP000318590">
    <property type="component" value="Unassembled WGS sequence"/>
</dbReference>
<comment type="cofactor">
    <cofactor evidence="1">
        <name>FAD</name>
        <dbReference type="ChEBI" id="CHEBI:57692"/>
    </cofactor>
</comment>
<evidence type="ECO:0000313" key="14">
    <source>
        <dbReference type="Proteomes" id="UP000318590"/>
    </source>
</evidence>
<dbReference type="PANTHER" id="PTHR42913:SF9">
    <property type="entry name" value="SLR1591 PROTEIN"/>
    <property type="match status" value="1"/>
</dbReference>
<dbReference type="InterPro" id="IPR010918">
    <property type="entry name" value="PurM-like_C_dom"/>
</dbReference>
<dbReference type="RefSeq" id="WP_142833121.1">
    <property type="nucleotide sequence ID" value="NZ_VFSV01000002.1"/>
</dbReference>
<comment type="caution">
    <text evidence="13">The sequence shown here is derived from an EMBL/GenBank/DDBJ whole genome shotgun (WGS) entry which is preliminary data.</text>
</comment>
<gene>
    <name evidence="13" type="primary">selD</name>
    <name evidence="13" type="ORF">FEV53_01875</name>
</gene>
<keyword evidence="14" id="KW-1185">Reference proteome</keyword>
<dbReference type="GO" id="GO:0003955">
    <property type="term" value="F:NAD(P)H dehydrogenase (quinone) activity"/>
    <property type="evidence" value="ECO:0007669"/>
    <property type="project" value="TreeGrafter"/>
</dbReference>
<evidence type="ECO:0000256" key="2">
    <source>
        <dbReference type="ARBA" id="ARBA00022630"/>
    </source>
</evidence>
<dbReference type="OrthoDB" id="9767928at2"/>
<dbReference type="AlphaFoldDB" id="A0A547QAC1"/>
<dbReference type="SUPFAM" id="SSF56042">
    <property type="entry name" value="PurM C-terminal domain-like"/>
    <property type="match status" value="1"/>
</dbReference>
<dbReference type="Pfam" id="PF02769">
    <property type="entry name" value="AIRS_C"/>
    <property type="match status" value="1"/>
</dbReference>
<evidence type="ECO:0000256" key="9">
    <source>
        <dbReference type="ARBA" id="ARBA00023266"/>
    </source>
</evidence>
<evidence type="ECO:0000256" key="7">
    <source>
        <dbReference type="ARBA" id="ARBA00022840"/>
    </source>
</evidence>
<dbReference type="InterPro" id="IPR036676">
    <property type="entry name" value="PurM-like_C_sf"/>
</dbReference>
<keyword evidence="3 13" id="KW-0808">Transferase</keyword>
<keyword evidence="4" id="KW-0547">Nucleotide-binding</keyword>
<evidence type="ECO:0000259" key="11">
    <source>
        <dbReference type="Pfam" id="PF02769"/>
    </source>
</evidence>
<accession>A0A547QAC1</accession>
<dbReference type="InterPro" id="IPR017584">
    <property type="entry name" value="Pyridine_nucleo_diS_OxRdtase_N"/>
</dbReference>
<dbReference type="Gene3D" id="3.50.50.100">
    <property type="match status" value="1"/>
</dbReference>
<sequence>MDTSLPATRDIVLIGGGHAHALVLRRWGMKPLPGARLTVINPAPTAPYTGMLPGFVAGHYGRDDLEIDLVRLARFAGARILLGQATGLDRDAQEVIVEDRLLGTRRIGYDAASVDIGIHSGMPALPGFAEHAIPAKPLDRYAAAWEARVASGDDSGIVVIGGGVAGCELAMAMRHRLPRPEVTVIDRGEMLDGLGDRARTALLARLAALRVTLIEGATVAEVTADNVKLTDGREVPAGFVIGAAGAKPYPWLAETGLTLTDGFIDVGATLQSSDPKILAAGDCAHMTHAPRPKAGVFAVRQAPVIYTNLRALVSGGPLKNYTPQKHFLKLIYTGDKTALAERGGLAVRHPKLWHWKDRIDRKFMDKVSDLPKMPRPKLPAEVAKGLERELRQAPCGGCGAKVSRQTLRQALESNQPPLPEFVETGPGDDAAIIRTGGARQVLTVDQLRAFTADPALLAHVSALHALGDCIAMGAVPQTVMSVLTLPRLSPALEARTMGEIITAVNRAIGPSGAAIIGGHSATGAEMQVGFSMTGLLGDGDTALGQARPGDALVLTKPLGTGVVLAGEMALDATGSEAVAAWASMVCPIRPLPGASSATDVTGFGLAGHLLSLCEAAGLGAEIDLDRLPLLPGAERLLRAGTRSTLHASNREVALFMDLPDTDLAEILFDPQTAGGLLASIPQEHLVAVLETEPHARVIGRLVEGPLRIIVTADETTKPKGPLQ</sequence>
<dbReference type="EC" id="2.7.9.3" evidence="13"/>
<dbReference type="Gene3D" id="3.30.1330.10">
    <property type="entry name" value="PurM-like, N-terminal domain"/>
    <property type="match status" value="1"/>
</dbReference>
<dbReference type="InterPro" id="IPR016188">
    <property type="entry name" value="PurM-like_N"/>
</dbReference>
<keyword evidence="7" id="KW-0067">ATP-binding</keyword>
<feature type="domain" description="PurM-like N-terminal" evidence="10">
    <location>
        <begin position="427"/>
        <end position="535"/>
    </location>
</feature>
<feature type="domain" description="PurM-like C-terminal" evidence="11">
    <location>
        <begin position="547"/>
        <end position="705"/>
    </location>
</feature>
<dbReference type="SUPFAM" id="SSF51905">
    <property type="entry name" value="FAD/NAD(P)-binding domain"/>
    <property type="match status" value="2"/>
</dbReference>
<dbReference type="PRINTS" id="PR00368">
    <property type="entry name" value="FADPNR"/>
</dbReference>
<organism evidence="13 14">
    <name type="scientific">Palleronia caenipelagi</name>
    <dbReference type="NCBI Taxonomy" id="2489174"/>
    <lineage>
        <taxon>Bacteria</taxon>
        <taxon>Pseudomonadati</taxon>
        <taxon>Pseudomonadota</taxon>
        <taxon>Alphaproteobacteria</taxon>
        <taxon>Rhodobacterales</taxon>
        <taxon>Roseobacteraceae</taxon>
        <taxon>Palleronia</taxon>
    </lineage>
</organism>
<dbReference type="GO" id="GO:0004756">
    <property type="term" value="F:selenide, water dikinase activity"/>
    <property type="evidence" value="ECO:0007669"/>
    <property type="project" value="UniProtKB-EC"/>
</dbReference>
<proteinExistence type="predicted"/>
<evidence type="ECO:0000256" key="6">
    <source>
        <dbReference type="ARBA" id="ARBA00022827"/>
    </source>
</evidence>
<keyword evidence="9" id="KW-0711">Selenium</keyword>
<protein>
    <submittedName>
        <fullName evidence="13">Selenide, water dikinase SelD</fullName>
        <ecNumber evidence="13">2.7.9.3</ecNumber>
    </submittedName>
</protein>
<evidence type="ECO:0000256" key="4">
    <source>
        <dbReference type="ARBA" id="ARBA00022741"/>
    </source>
</evidence>
<evidence type="ECO:0000259" key="12">
    <source>
        <dbReference type="Pfam" id="PF07992"/>
    </source>
</evidence>
<dbReference type="InterPro" id="IPR051169">
    <property type="entry name" value="NADH-Q_oxidoreductase"/>
</dbReference>
<dbReference type="PANTHER" id="PTHR42913">
    <property type="entry name" value="APOPTOSIS-INDUCING FACTOR 1"/>
    <property type="match status" value="1"/>
</dbReference>
<keyword evidence="6" id="KW-0274">FAD</keyword>
<name>A0A547QAC1_9RHOB</name>
<dbReference type="SUPFAM" id="SSF55326">
    <property type="entry name" value="PurM N-terminal domain-like"/>
    <property type="match status" value="1"/>
</dbReference>
<dbReference type="GO" id="GO:0019646">
    <property type="term" value="P:aerobic electron transport chain"/>
    <property type="evidence" value="ECO:0007669"/>
    <property type="project" value="TreeGrafter"/>
</dbReference>
<dbReference type="InterPro" id="IPR036921">
    <property type="entry name" value="PurM-like_N_sf"/>
</dbReference>
<dbReference type="InterPro" id="IPR004536">
    <property type="entry name" value="SPS/SelD"/>
</dbReference>
<dbReference type="NCBIfam" id="TIGR00476">
    <property type="entry name" value="selD"/>
    <property type="match status" value="1"/>
</dbReference>
<dbReference type="Pfam" id="PF00586">
    <property type="entry name" value="AIRS"/>
    <property type="match status" value="1"/>
</dbReference>
<dbReference type="Pfam" id="PF07992">
    <property type="entry name" value="Pyr_redox_2"/>
    <property type="match status" value="1"/>
</dbReference>